<feature type="region of interest" description="Disordered" evidence="1">
    <location>
        <begin position="1"/>
        <end position="20"/>
    </location>
</feature>
<evidence type="ECO:0000313" key="3">
    <source>
        <dbReference type="Proteomes" id="UP000800097"/>
    </source>
</evidence>
<evidence type="ECO:0000256" key="1">
    <source>
        <dbReference type="SAM" id="MobiDB-lite"/>
    </source>
</evidence>
<sequence length="69" mass="7947">MSDTSMHTLNQTQGGKSKVVKPDLYFGDRNKLEDWLLQFDLFFKFNDDDINNDDKASLVALYMRGQAAK</sequence>
<name>A0A6A6JUX7_WESOR</name>
<dbReference type="RefSeq" id="XP_033657563.1">
    <property type="nucleotide sequence ID" value="XM_033801966.1"/>
</dbReference>
<organism evidence="2 3">
    <name type="scientific">Westerdykella ornata</name>
    <dbReference type="NCBI Taxonomy" id="318751"/>
    <lineage>
        <taxon>Eukaryota</taxon>
        <taxon>Fungi</taxon>
        <taxon>Dikarya</taxon>
        <taxon>Ascomycota</taxon>
        <taxon>Pezizomycotina</taxon>
        <taxon>Dothideomycetes</taxon>
        <taxon>Pleosporomycetidae</taxon>
        <taxon>Pleosporales</taxon>
        <taxon>Sporormiaceae</taxon>
        <taxon>Westerdykella</taxon>
    </lineage>
</organism>
<proteinExistence type="predicted"/>
<dbReference type="Proteomes" id="UP000800097">
    <property type="component" value="Unassembled WGS sequence"/>
</dbReference>
<accession>A0A6A6JUX7</accession>
<reference evidence="2" key="1">
    <citation type="journal article" date="2020" name="Stud. Mycol.">
        <title>101 Dothideomycetes genomes: a test case for predicting lifestyles and emergence of pathogens.</title>
        <authorList>
            <person name="Haridas S."/>
            <person name="Albert R."/>
            <person name="Binder M."/>
            <person name="Bloem J."/>
            <person name="Labutti K."/>
            <person name="Salamov A."/>
            <person name="Andreopoulos B."/>
            <person name="Baker S."/>
            <person name="Barry K."/>
            <person name="Bills G."/>
            <person name="Bluhm B."/>
            <person name="Cannon C."/>
            <person name="Castanera R."/>
            <person name="Culley D."/>
            <person name="Daum C."/>
            <person name="Ezra D."/>
            <person name="Gonzalez J."/>
            <person name="Henrissat B."/>
            <person name="Kuo A."/>
            <person name="Liang C."/>
            <person name="Lipzen A."/>
            <person name="Lutzoni F."/>
            <person name="Magnuson J."/>
            <person name="Mondo S."/>
            <person name="Nolan M."/>
            <person name="Ohm R."/>
            <person name="Pangilinan J."/>
            <person name="Park H.-J."/>
            <person name="Ramirez L."/>
            <person name="Alfaro M."/>
            <person name="Sun H."/>
            <person name="Tritt A."/>
            <person name="Yoshinaga Y."/>
            <person name="Zwiers L.-H."/>
            <person name="Turgeon B."/>
            <person name="Goodwin S."/>
            <person name="Spatafora J."/>
            <person name="Crous P."/>
            <person name="Grigoriev I."/>
        </authorList>
    </citation>
    <scope>NUCLEOTIDE SEQUENCE</scope>
    <source>
        <strain evidence="2">CBS 379.55</strain>
    </source>
</reference>
<dbReference type="EMBL" id="ML986485">
    <property type="protein sequence ID" value="KAF2280024.1"/>
    <property type="molecule type" value="Genomic_DNA"/>
</dbReference>
<protein>
    <submittedName>
        <fullName evidence="2">Uncharacterized protein</fullName>
    </submittedName>
</protein>
<keyword evidence="3" id="KW-1185">Reference proteome</keyword>
<dbReference type="AlphaFoldDB" id="A0A6A6JUX7"/>
<evidence type="ECO:0000313" key="2">
    <source>
        <dbReference type="EMBL" id="KAF2280024.1"/>
    </source>
</evidence>
<dbReference type="GeneID" id="54555141"/>
<gene>
    <name evidence="2" type="ORF">EI97DRAFT_477599</name>
</gene>
<feature type="compositionally biased region" description="Polar residues" evidence="1">
    <location>
        <begin position="1"/>
        <end position="15"/>
    </location>
</feature>